<feature type="domain" description="J" evidence="1">
    <location>
        <begin position="4"/>
        <end position="30"/>
    </location>
</feature>
<keyword evidence="3" id="KW-1185">Reference proteome</keyword>
<dbReference type="AlphaFoldDB" id="A0A2P6FCT7"/>
<dbReference type="Proteomes" id="UP000031565">
    <property type="component" value="Unassembled WGS sequence"/>
</dbReference>
<dbReference type="InterPro" id="IPR036869">
    <property type="entry name" value="J_dom_sf"/>
</dbReference>
<protein>
    <submittedName>
        <fullName evidence="2">Chaperone protein DnaJ</fullName>
    </submittedName>
</protein>
<dbReference type="CDD" id="cd06257">
    <property type="entry name" value="DnaJ"/>
    <property type="match status" value="1"/>
</dbReference>
<evidence type="ECO:0000313" key="3">
    <source>
        <dbReference type="Proteomes" id="UP000031565"/>
    </source>
</evidence>
<reference evidence="2 3" key="1">
    <citation type="journal article" date="2015" name="MBio">
        <title>Genome sequence of the Drosophila melanogaster male-killing Spiroplasma strain MSRO endosymbiont.</title>
        <authorList>
            <person name="Paredes J.C."/>
            <person name="Herren J.K."/>
            <person name="Schupfer F."/>
            <person name="Marin R."/>
            <person name="Claverol S."/>
            <person name="Kuo C.H."/>
            <person name="Lemaitre B."/>
            <person name="Beven L."/>
        </authorList>
    </citation>
    <scope>NUCLEOTIDE SEQUENCE [LARGE SCALE GENOMIC DNA]</scope>
    <source>
        <strain evidence="2 3">MSRO</strain>
    </source>
</reference>
<evidence type="ECO:0000313" key="2">
    <source>
        <dbReference type="EMBL" id="PQM31256.1"/>
    </source>
</evidence>
<dbReference type="EMBL" id="JTLV02000001">
    <property type="protein sequence ID" value="PQM31256.1"/>
    <property type="molecule type" value="Genomic_DNA"/>
</dbReference>
<dbReference type="Gene3D" id="1.10.287.110">
    <property type="entry name" value="DnaJ domain"/>
    <property type="match status" value="1"/>
</dbReference>
<organism evidence="2 3">
    <name type="scientific">Spiroplasma poulsonii</name>
    <dbReference type="NCBI Taxonomy" id="2138"/>
    <lineage>
        <taxon>Bacteria</taxon>
        <taxon>Bacillati</taxon>
        <taxon>Mycoplasmatota</taxon>
        <taxon>Mollicutes</taxon>
        <taxon>Entomoplasmatales</taxon>
        <taxon>Spiroplasmataceae</taxon>
        <taxon>Spiroplasma</taxon>
    </lineage>
</organism>
<dbReference type="SUPFAM" id="SSF46565">
    <property type="entry name" value="Chaperone J-domain"/>
    <property type="match status" value="1"/>
</dbReference>
<evidence type="ECO:0000259" key="1">
    <source>
        <dbReference type="Pfam" id="PF00226"/>
    </source>
</evidence>
<proteinExistence type="predicted"/>
<dbReference type="STRING" id="2138.SMSRO_v1c10260"/>
<sequence length="76" mass="9256">MNKNYYTILEISSTASAEEIKENFRRLAKKNIIQIFRKRKMLKTSFAKLLKHMKFYQIIKQNKSMMKVYLFLVLMM</sequence>
<name>A0A2P6FCT7_9MOLU</name>
<accession>A0A2P6FCT7</accession>
<dbReference type="InterPro" id="IPR001623">
    <property type="entry name" value="DnaJ_domain"/>
</dbReference>
<gene>
    <name evidence="2" type="primary">dnaJ_3</name>
    <name evidence="2" type="ORF">SMSRO_SF010730</name>
</gene>
<comment type="caution">
    <text evidence="2">The sequence shown here is derived from an EMBL/GenBank/DDBJ whole genome shotgun (WGS) entry which is preliminary data.</text>
</comment>
<dbReference type="Pfam" id="PF00226">
    <property type="entry name" value="DnaJ"/>
    <property type="match status" value="1"/>
</dbReference>